<dbReference type="InterPro" id="IPR013519">
    <property type="entry name" value="Int_alpha_beta-p"/>
</dbReference>
<dbReference type="EMBL" id="KI660365">
    <property type="protein sequence ID" value="ETN74398.1"/>
    <property type="molecule type" value="Genomic_DNA"/>
</dbReference>
<dbReference type="GO" id="GO:0033627">
    <property type="term" value="P:cell adhesion mediated by integrin"/>
    <property type="evidence" value="ECO:0007669"/>
    <property type="project" value="TreeGrafter"/>
</dbReference>
<name>W2SXZ2_NECAM</name>
<dbReference type="SMART" id="SM00191">
    <property type="entry name" value="Int_alpha"/>
    <property type="match status" value="1"/>
</dbReference>
<evidence type="ECO:0000313" key="3">
    <source>
        <dbReference type="EMBL" id="ETN74398.1"/>
    </source>
</evidence>
<dbReference type="InterPro" id="IPR028994">
    <property type="entry name" value="Integrin_alpha_N"/>
</dbReference>
<organism evidence="3 4">
    <name type="scientific">Necator americanus</name>
    <name type="common">Human hookworm</name>
    <dbReference type="NCBI Taxonomy" id="51031"/>
    <lineage>
        <taxon>Eukaryota</taxon>
        <taxon>Metazoa</taxon>
        <taxon>Ecdysozoa</taxon>
        <taxon>Nematoda</taxon>
        <taxon>Chromadorea</taxon>
        <taxon>Rhabditida</taxon>
        <taxon>Rhabditina</taxon>
        <taxon>Rhabditomorpha</taxon>
        <taxon>Strongyloidea</taxon>
        <taxon>Ancylostomatidae</taxon>
        <taxon>Bunostominae</taxon>
        <taxon>Necator</taxon>
    </lineage>
</organism>
<dbReference type="Proteomes" id="UP000053676">
    <property type="component" value="Unassembled WGS sequence"/>
</dbReference>
<dbReference type="GO" id="GO:0009897">
    <property type="term" value="C:external side of plasma membrane"/>
    <property type="evidence" value="ECO:0007669"/>
    <property type="project" value="TreeGrafter"/>
</dbReference>
<dbReference type="STRING" id="51031.W2SXZ2"/>
<evidence type="ECO:0000256" key="1">
    <source>
        <dbReference type="PROSITE-ProRule" id="PRU00803"/>
    </source>
</evidence>
<feature type="chain" id="PRO_5004825038" description="Integrin alpha-2 domain-containing protein" evidence="2">
    <location>
        <begin position="19"/>
        <end position="280"/>
    </location>
</feature>
<dbReference type="AlphaFoldDB" id="W2SXZ2"/>
<keyword evidence="4" id="KW-1185">Reference proteome</keyword>
<dbReference type="Gene3D" id="2.130.10.130">
    <property type="entry name" value="Integrin alpha, N-terminal"/>
    <property type="match status" value="1"/>
</dbReference>
<dbReference type="PANTHER" id="PTHR23220:SF133">
    <property type="entry name" value="INTEGRIN ALPHA-PS2"/>
    <property type="match status" value="1"/>
</dbReference>
<sequence length="280" mass="31479">MRAWLVIPSLLLVVHLRAFNIDTKNAVIHSMPSGYFGYSLDFYNEEKGMPVLVVGAPESETTNPNLRGIRRPGAVYVCSVNKATCREVHVDKKQGNEHRLNGSHLAPIEDKAYQFFGATVASNKKHDKLIMCAPKYKYFFSKFEVIEPVGTCFFAEQGFTKTQEFASCRQELTFQAFIGAPGVWYWQGAIFSQNVRNVTDRPNTEYGGKEYDHDMMGELHQPQKFLATIPSQLQQDSLQLQLVLYTTKLKMLVNLTDPSSSQQGQYCGGSLAVTDLNKDG</sequence>
<dbReference type="OrthoDB" id="5317514at2759"/>
<feature type="repeat" description="FG-GAP" evidence="1">
    <location>
        <begin position="20"/>
        <end position="87"/>
    </location>
</feature>
<dbReference type="SUPFAM" id="SSF69318">
    <property type="entry name" value="Integrin alpha N-terminal domain"/>
    <property type="match status" value="1"/>
</dbReference>
<accession>W2SXZ2</accession>
<evidence type="ECO:0000256" key="2">
    <source>
        <dbReference type="SAM" id="SignalP"/>
    </source>
</evidence>
<proteinExistence type="predicted"/>
<evidence type="ECO:0008006" key="5">
    <source>
        <dbReference type="Google" id="ProtNLM"/>
    </source>
</evidence>
<dbReference type="GO" id="GO:0098609">
    <property type="term" value="P:cell-cell adhesion"/>
    <property type="evidence" value="ECO:0007669"/>
    <property type="project" value="TreeGrafter"/>
</dbReference>
<keyword evidence="2" id="KW-0732">Signal</keyword>
<dbReference type="OMA" id="EENCTRI"/>
<reference evidence="4" key="1">
    <citation type="journal article" date="2014" name="Nat. Genet.">
        <title>Genome of the human hookworm Necator americanus.</title>
        <authorList>
            <person name="Tang Y.T."/>
            <person name="Gao X."/>
            <person name="Rosa B.A."/>
            <person name="Abubucker S."/>
            <person name="Hallsworth-Pepin K."/>
            <person name="Martin J."/>
            <person name="Tyagi R."/>
            <person name="Heizer E."/>
            <person name="Zhang X."/>
            <person name="Bhonagiri-Palsikar V."/>
            <person name="Minx P."/>
            <person name="Warren W.C."/>
            <person name="Wang Q."/>
            <person name="Zhan B."/>
            <person name="Hotez P.J."/>
            <person name="Sternberg P.W."/>
            <person name="Dougall A."/>
            <person name="Gaze S.T."/>
            <person name="Mulvenna J."/>
            <person name="Sotillo J."/>
            <person name="Ranganathan S."/>
            <person name="Rabelo E.M."/>
            <person name="Wilson R.K."/>
            <person name="Felgner P.L."/>
            <person name="Bethony J."/>
            <person name="Hawdon J.M."/>
            <person name="Gasser R.B."/>
            <person name="Loukas A."/>
            <person name="Mitreva M."/>
        </authorList>
    </citation>
    <scope>NUCLEOTIDE SEQUENCE [LARGE SCALE GENOMIC DNA]</scope>
</reference>
<protein>
    <recommendedName>
        <fullName evidence="5">Integrin alpha-2 domain-containing protein</fullName>
    </recommendedName>
</protein>
<dbReference type="KEGG" id="nai:NECAME_04077"/>
<dbReference type="GO" id="GO:0007160">
    <property type="term" value="P:cell-matrix adhesion"/>
    <property type="evidence" value="ECO:0007669"/>
    <property type="project" value="TreeGrafter"/>
</dbReference>
<dbReference type="GO" id="GO:0005178">
    <property type="term" value="F:integrin binding"/>
    <property type="evidence" value="ECO:0007669"/>
    <property type="project" value="TreeGrafter"/>
</dbReference>
<gene>
    <name evidence="3" type="ORF">NECAME_04077</name>
</gene>
<feature type="signal peptide" evidence="2">
    <location>
        <begin position="1"/>
        <end position="18"/>
    </location>
</feature>
<dbReference type="PROSITE" id="PS51470">
    <property type="entry name" value="FG_GAP"/>
    <property type="match status" value="1"/>
</dbReference>
<dbReference type="GO" id="GO:0007229">
    <property type="term" value="P:integrin-mediated signaling pathway"/>
    <property type="evidence" value="ECO:0007669"/>
    <property type="project" value="TreeGrafter"/>
</dbReference>
<dbReference type="GO" id="GO:0008305">
    <property type="term" value="C:integrin complex"/>
    <property type="evidence" value="ECO:0007669"/>
    <property type="project" value="TreeGrafter"/>
</dbReference>
<dbReference type="PANTHER" id="PTHR23220">
    <property type="entry name" value="INTEGRIN ALPHA"/>
    <property type="match status" value="1"/>
</dbReference>
<evidence type="ECO:0000313" key="4">
    <source>
        <dbReference type="Proteomes" id="UP000053676"/>
    </source>
</evidence>